<dbReference type="Proteomes" id="UP001549097">
    <property type="component" value="Unassembled WGS sequence"/>
</dbReference>
<keyword evidence="2" id="KW-1185">Reference proteome</keyword>
<dbReference type="EMBL" id="JBEPMP010000001">
    <property type="protein sequence ID" value="MET3727086.1"/>
    <property type="molecule type" value="Genomic_DNA"/>
</dbReference>
<sequence>MILRTGPLYADNENHIIEKRTIQLIEKIKENKPIEAWANVYRTFVNVNDLSSAILELSKIEFNGILHAGPIHKESYYSFFKKRLKQLGWDNSLLFPIKISKEKFPYLSLDTSLNTQKAQQFLRSKFHTV</sequence>
<dbReference type="Gene3D" id="3.90.25.10">
    <property type="entry name" value="UDP-galactose 4-epimerase, domain 1"/>
    <property type="match status" value="1"/>
</dbReference>
<gene>
    <name evidence="1" type="ORF">ABID52_000667</name>
</gene>
<protein>
    <submittedName>
        <fullName evidence="1">dTDP-4-dehydrorhamnose reductase</fullName>
    </submittedName>
</protein>
<evidence type="ECO:0000313" key="1">
    <source>
        <dbReference type="EMBL" id="MET3727086.1"/>
    </source>
</evidence>
<dbReference type="SUPFAM" id="SSF51735">
    <property type="entry name" value="NAD(P)-binding Rossmann-fold domains"/>
    <property type="match status" value="1"/>
</dbReference>
<dbReference type="InterPro" id="IPR036291">
    <property type="entry name" value="NAD(P)-bd_dom_sf"/>
</dbReference>
<accession>A0ABV2LES6</accession>
<name>A0ABV2LES6_9BACL</name>
<reference evidence="1 2" key="1">
    <citation type="submission" date="2024-06" db="EMBL/GenBank/DDBJ databases">
        <title>Genomic Encyclopedia of Type Strains, Phase IV (KMG-IV): sequencing the most valuable type-strain genomes for metagenomic binning, comparative biology and taxonomic classification.</title>
        <authorList>
            <person name="Goeker M."/>
        </authorList>
    </citation>
    <scope>NUCLEOTIDE SEQUENCE [LARGE SCALE GENOMIC DNA]</scope>
    <source>
        <strain evidence="1 2">DSM 100124</strain>
    </source>
</reference>
<dbReference type="Gene3D" id="3.40.50.720">
    <property type="entry name" value="NAD(P)-binding Rossmann-like Domain"/>
    <property type="match status" value="1"/>
</dbReference>
<organism evidence="1 2">
    <name type="scientific">Fictibacillus halophilus</name>
    <dbReference type="NCBI Taxonomy" id="1610490"/>
    <lineage>
        <taxon>Bacteria</taxon>
        <taxon>Bacillati</taxon>
        <taxon>Bacillota</taxon>
        <taxon>Bacilli</taxon>
        <taxon>Bacillales</taxon>
        <taxon>Fictibacillaceae</taxon>
        <taxon>Fictibacillus</taxon>
    </lineage>
</organism>
<comment type="caution">
    <text evidence="1">The sequence shown here is derived from an EMBL/GenBank/DDBJ whole genome shotgun (WGS) entry which is preliminary data.</text>
</comment>
<evidence type="ECO:0000313" key="2">
    <source>
        <dbReference type="Proteomes" id="UP001549097"/>
    </source>
</evidence>
<proteinExistence type="predicted"/>